<evidence type="ECO:0000256" key="5">
    <source>
        <dbReference type="SAM" id="MobiDB-lite"/>
    </source>
</evidence>
<organism evidence="6 7">
    <name type="scientific">Caerostris extrusa</name>
    <name type="common">Bark spider</name>
    <name type="synonym">Caerostris bankana</name>
    <dbReference type="NCBI Taxonomy" id="172846"/>
    <lineage>
        <taxon>Eukaryota</taxon>
        <taxon>Metazoa</taxon>
        <taxon>Ecdysozoa</taxon>
        <taxon>Arthropoda</taxon>
        <taxon>Chelicerata</taxon>
        <taxon>Arachnida</taxon>
        <taxon>Araneae</taxon>
        <taxon>Araneomorphae</taxon>
        <taxon>Entelegynae</taxon>
        <taxon>Araneoidea</taxon>
        <taxon>Araneidae</taxon>
        <taxon>Caerostris</taxon>
    </lineage>
</organism>
<gene>
    <name evidence="6" type="primary">CRHR2</name>
    <name evidence="6" type="ORF">CEXT_555391</name>
</gene>
<evidence type="ECO:0000256" key="2">
    <source>
        <dbReference type="ARBA" id="ARBA00022692"/>
    </source>
</evidence>
<protein>
    <submittedName>
        <fullName evidence="6">Corticotropin-releasing factor receptor 2</fullName>
    </submittedName>
</protein>
<keyword evidence="7" id="KW-1185">Reference proteome</keyword>
<proteinExistence type="predicted"/>
<keyword evidence="4" id="KW-0472">Membrane</keyword>
<feature type="region of interest" description="Disordered" evidence="5">
    <location>
        <begin position="100"/>
        <end position="123"/>
    </location>
</feature>
<dbReference type="InterPro" id="IPR000832">
    <property type="entry name" value="GPCR_2_secretin-like"/>
</dbReference>
<evidence type="ECO:0000256" key="1">
    <source>
        <dbReference type="ARBA" id="ARBA00004141"/>
    </source>
</evidence>
<dbReference type="AlphaFoldDB" id="A0AAV4QZK3"/>
<evidence type="ECO:0000313" key="7">
    <source>
        <dbReference type="Proteomes" id="UP001054945"/>
    </source>
</evidence>
<keyword evidence="3" id="KW-1133">Transmembrane helix</keyword>
<evidence type="ECO:0000256" key="4">
    <source>
        <dbReference type="ARBA" id="ARBA00023136"/>
    </source>
</evidence>
<comment type="caution">
    <text evidence="6">The sequence shown here is derived from an EMBL/GenBank/DDBJ whole genome shotgun (WGS) entry which is preliminary data.</text>
</comment>
<dbReference type="EMBL" id="BPLR01006951">
    <property type="protein sequence ID" value="GIY13482.1"/>
    <property type="molecule type" value="Genomic_DNA"/>
</dbReference>
<reference evidence="6 7" key="1">
    <citation type="submission" date="2021-06" db="EMBL/GenBank/DDBJ databases">
        <title>Caerostris extrusa draft genome.</title>
        <authorList>
            <person name="Kono N."/>
            <person name="Arakawa K."/>
        </authorList>
    </citation>
    <scope>NUCLEOTIDE SEQUENCE [LARGE SCALE GENOMIC DNA]</scope>
</reference>
<dbReference type="GO" id="GO:0004930">
    <property type="term" value="F:G protein-coupled receptor activity"/>
    <property type="evidence" value="ECO:0007669"/>
    <property type="project" value="InterPro"/>
</dbReference>
<accession>A0AAV4QZK3</accession>
<dbReference type="Proteomes" id="UP001054945">
    <property type="component" value="Unassembled WGS sequence"/>
</dbReference>
<keyword evidence="2" id="KW-0812">Transmembrane</keyword>
<dbReference type="Pfam" id="PF00002">
    <property type="entry name" value="7tm_2"/>
    <property type="match status" value="1"/>
</dbReference>
<evidence type="ECO:0000313" key="6">
    <source>
        <dbReference type="EMBL" id="GIY13482.1"/>
    </source>
</evidence>
<evidence type="ECO:0000256" key="3">
    <source>
        <dbReference type="ARBA" id="ARBA00022989"/>
    </source>
</evidence>
<name>A0AAV4QZK3_CAEEX</name>
<comment type="subcellular location">
    <subcellularLocation>
        <location evidence="1">Membrane</location>
        <topology evidence="1">Multi-pass membrane protein</topology>
    </subcellularLocation>
</comment>
<sequence>MKTSSTFEIIQVRRAMKATALLFPLLGITHLLFCVNPRDDSKLEEAYMITNATLQSSQKLFFAFEGKSISTPPLAPAPTNTLSCRNYKIEALLTNSCRTRVTGRPDSDSEDREGEKNGILVEKSRLTSDDKKGKFPSAFYFKV</sequence>
<keyword evidence="6" id="KW-0675">Receptor</keyword>
<dbReference type="GO" id="GO:0016020">
    <property type="term" value="C:membrane"/>
    <property type="evidence" value="ECO:0007669"/>
    <property type="project" value="UniProtKB-SubCell"/>
</dbReference>
<dbReference type="Gene3D" id="1.20.1070.10">
    <property type="entry name" value="Rhodopsin 7-helix transmembrane proteins"/>
    <property type="match status" value="1"/>
</dbReference>